<dbReference type="PANTHER" id="PTHR30474:SF1">
    <property type="entry name" value="PEPTIDOGLYCAN GLYCOSYLTRANSFERASE MRDB"/>
    <property type="match status" value="1"/>
</dbReference>
<feature type="transmembrane region" description="Helical" evidence="6">
    <location>
        <begin position="37"/>
        <end position="57"/>
    </location>
</feature>
<comment type="function">
    <text evidence="6">Peptidoglycan polymerase that is essential for cell wall elongation.</text>
</comment>
<dbReference type="GO" id="GO:0071555">
    <property type="term" value="P:cell wall organization"/>
    <property type="evidence" value="ECO:0007669"/>
    <property type="project" value="UniProtKB-KW"/>
</dbReference>
<keyword evidence="6" id="KW-0808">Transferase</keyword>
<keyword evidence="6" id="KW-1003">Cell membrane</keyword>
<keyword evidence="6" id="KW-0328">Glycosyltransferase</keyword>
<dbReference type="Pfam" id="PF01098">
    <property type="entry name" value="FTSW_RODA_SPOVE"/>
    <property type="match status" value="1"/>
</dbReference>
<keyword evidence="3 6" id="KW-0133">Cell shape</keyword>
<dbReference type="GO" id="GO:0032153">
    <property type="term" value="C:cell division site"/>
    <property type="evidence" value="ECO:0007669"/>
    <property type="project" value="TreeGrafter"/>
</dbReference>
<gene>
    <name evidence="6" type="primary">mrdB</name>
    <name evidence="6" type="synonym">rodA</name>
    <name evidence="7" type="ORF">BECKLFY1418A_GA0070994_104924</name>
</gene>
<keyword evidence="5 6" id="KW-0472">Membrane</keyword>
<protein>
    <recommendedName>
        <fullName evidence="6">Peptidoglycan glycosyltransferase MrdB</fullName>
        <shortName evidence="6">PGT</shortName>
        <ecNumber evidence="6">2.4.99.28</ecNumber>
    </recommendedName>
    <alternativeName>
        <fullName evidence="6">Cell elongation protein RodA</fullName>
    </alternativeName>
    <alternativeName>
        <fullName evidence="6">Cell wall polymerase</fullName>
    </alternativeName>
    <alternativeName>
        <fullName evidence="6">Peptidoglycan polymerase</fullName>
        <shortName evidence="6">PG polymerase</shortName>
    </alternativeName>
</protein>
<keyword evidence="6" id="KW-0961">Cell wall biogenesis/degradation</keyword>
<evidence type="ECO:0000313" key="7">
    <source>
        <dbReference type="EMBL" id="VFJ95362.1"/>
    </source>
</evidence>
<sequence length="401" mass="44279">MKSSKAGHNRNQKSLNRLSQDFRDNGLTFSQRLHLDVPLLFGLILLSIIGLIVLYSASGQDVQLIARQSIRLGVAFGIMLTMAQITPHLFLYWTPWLYLLGIGFLLAVLTAGDIGGGAQRWLQLGVIRFQPSEMLKILVPMMIAHYIADKTLPPRIIHILGAVLLTLIPTILVAWEPDLGTAFFILCAGGFVVLLAGIDWKLILSISALTTICAPLLWFFMHDYQRRRVLTFLNPEQDPFGAGYHIIQSKIAIGSGGLFGKGWLNGTQSQLNFLPERSTDFIFAVLSEEFGLLGIIILLTLYLFVIFRGLYLALNTQELFGRLLGGSLILTFFVHVFVNIGMVSGLLPVVGAPLPLLSYGGTSLVTLLAAFGILMSMHAHRRLLSDYNALDSTRTRNSNVK</sequence>
<proteinExistence type="inferred from homology"/>
<keyword evidence="6" id="KW-0997">Cell inner membrane</keyword>
<dbReference type="GO" id="GO:0008955">
    <property type="term" value="F:peptidoglycan glycosyltransferase activity"/>
    <property type="evidence" value="ECO:0007669"/>
    <property type="project" value="UniProtKB-UniRule"/>
</dbReference>
<dbReference type="GO" id="GO:0005886">
    <property type="term" value="C:plasma membrane"/>
    <property type="evidence" value="ECO:0007669"/>
    <property type="project" value="UniProtKB-SubCell"/>
</dbReference>
<dbReference type="HAMAP" id="MF_02079">
    <property type="entry name" value="PGT_RodA"/>
    <property type="match status" value="1"/>
</dbReference>
<feature type="transmembrane region" description="Helical" evidence="6">
    <location>
        <begin position="96"/>
        <end position="118"/>
    </location>
</feature>
<dbReference type="UniPathway" id="UPA00219"/>
<feature type="transmembrane region" description="Helical" evidence="6">
    <location>
        <begin position="356"/>
        <end position="375"/>
    </location>
</feature>
<dbReference type="EMBL" id="CAADFH010000049">
    <property type="protein sequence ID" value="VFJ95362.1"/>
    <property type="molecule type" value="Genomic_DNA"/>
</dbReference>
<keyword evidence="6" id="KW-0573">Peptidoglycan synthesis</keyword>
<dbReference type="AlphaFoldDB" id="A0A450US22"/>
<dbReference type="InterPro" id="IPR011923">
    <property type="entry name" value="RodA/MrdB"/>
</dbReference>
<dbReference type="GO" id="GO:0008360">
    <property type="term" value="P:regulation of cell shape"/>
    <property type="evidence" value="ECO:0007669"/>
    <property type="project" value="UniProtKB-KW"/>
</dbReference>
<accession>A0A450US22</accession>
<dbReference type="GO" id="GO:0051301">
    <property type="term" value="P:cell division"/>
    <property type="evidence" value="ECO:0007669"/>
    <property type="project" value="InterPro"/>
</dbReference>
<evidence type="ECO:0000256" key="4">
    <source>
        <dbReference type="ARBA" id="ARBA00022989"/>
    </source>
</evidence>
<dbReference type="EC" id="2.4.99.28" evidence="6"/>
<feature type="transmembrane region" description="Helical" evidence="6">
    <location>
        <begin position="181"/>
        <end position="198"/>
    </location>
</feature>
<comment type="similarity">
    <text evidence="6">Belongs to the SEDS family. MrdB/RodA subfamily.</text>
</comment>
<dbReference type="PANTHER" id="PTHR30474">
    <property type="entry name" value="CELL CYCLE PROTEIN"/>
    <property type="match status" value="1"/>
</dbReference>
<dbReference type="NCBIfam" id="TIGR02210">
    <property type="entry name" value="rodA_shape"/>
    <property type="match status" value="1"/>
</dbReference>
<keyword evidence="4 6" id="KW-1133">Transmembrane helix</keyword>
<evidence type="ECO:0000256" key="3">
    <source>
        <dbReference type="ARBA" id="ARBA00022960"/>
    </source>
</evidence>
<dbReference type="GO" id="GO:0015648">
    <property type="term" value="F:lipid-linked peptidoglycan transporter activity"/>
    <property type="evidence" value="ECO:0007669"/>
    <property type="project" value="TreeGrafter"/>
</dbReference>
<dbReference type="GO" id="GO:0009252">
    <property type="term" value="P:peptidoglycan biosynthetic process"/>
    <property type="evidence" value="ECO:0007669"/>
    <property type="project" value="UniProtKB-UniRule"/>
</dbReference>
<feature type="transmembrane region" description="Helical" evidence="6">
    <location>
        <begin position="156"/>
        <end position="175"/>
    </location>
</feature>
<evidence type="ECO:0000256" key="2">
    <source>
        <dbReference type="ARBA" id="ARBA00022692"/>
    </source>
</evidence>
<comment type="subcellular location">
    <subcellularLocation>
        <location evidence="6">Cell inner membrane</location>
        <topology evidence="6">Multi-pass membrane protein</topology>
    </subcellularLocation>
    <subcellularLocation>
        <location evidence="1">Membrane</location>
        <topology evidence="1">Multi-pass membrane protein</topology>
    </subcellularLocation>
</comment>
<feature type="transmembrane region" description="Helical" evidence="6">
    <location>
        <begin position="69"/>
        <end position="90"/>
    </location>
</feature>
<reference evidence="7" key="1">
    <citation type="submission" date="2019-02" db="EMBL/GenBank/DDBJ databases">
        <authorList>
            <person name="Gruber-Vodicka R. H."/>
            <person name="Seah K. B. B."/>
        </authorList>
    </citation>
    <scope>NUCLEOTIDE SEQUENCE</scope>
    <source>
        <strain evidence="7">BECK_M6</strain>
    </source>
</reference>
<comment type="catalytic activity">
    <reaction evidence="6">
        <text>[GlcNAc-(1-&gt;4)-Mur2Ac(oyl-L-Ala-gamma-D-Glu-L-Lys-D-Ala-D-Ala)](n)-di-trans,octa-cis-undecaprenyl diphosphate + beta-D-GlcNAc-(1-&gt;4)-Mur2Ac(oyl-L-Ala-gamma-D-Glu-L-Lys-D-Ala-D-Ala)-di-trans,octa-cis-undecaprenyl diphosphate = [GlcNAc-(1-&gt;4)-Mur2Ac(oyl-L-Ala-gamma-D-Glu-L-Lys-D-Ala-D-Ala)](n+1)-di-trans,octa-cis-undecaprenyl diphosphate + di-trans,octa-cis-undecaprenyl diphosphate + H(+)</text>
        <dbReference type="Rhea" id="RHEA:23708"/>
        <dbReference type="Rhea" id="RHEA-COMP:9602"/>
        <dbReference type="Rhea" id="RHEA-COMP:9603"/>
        <dbReference type="ChEBI" id="CHEBI:15378"/>
        <dbReference type="ChEBI" id="CHEBI:58405"/>
        <dbReference type="ChEBI" id="CHEBI:60033"/>
        <dbReference type="ChEBI" id="CHEBI:78435"/>
        <dbReference type="EC" id="2.4.99.28"/>
    </reaction>
</comment>
<feature type="transmembrane region" description="Helical" evidence="6">
    <location>
        <begin position="290"/>
        <end position="311"/>
    </location>
</feature>
<feature type="transmembrane region" description="Helical" evidence="6">
    <location>
        <begin position="323"/>
        <end position="350"/>
    </location>
</feature>
<feature type="transmembrane region" description="Helical" evidence="6">
    <location>
        <begin position="203"/>
        <end position="221"/>
    </location>
</feature>
<dbReference type="InterPro" id="IPR001182">
    <property type="entry name" value="FtsW/RodA"/>
</dbReference>
<comment type="pathway">
    <text evidence="6">Cell wall biogenesis; peptidoglycan biosynthesis.</text>
</comment>
<evidence type="ECO:0000256" key="1">
    <source>
        <dbReference type="ARBA" id="ARBA00004141"/>
    </source>
</evidence>
<evidence type="ECO:0000256" key="6">
    <source>
        <dbReference type="HAMAP-Rule" id="MF_02079"/>
    </source>
</evidence>
<organism evidence="7">
    <name type="scientific">Candidatus Kentrum sp. LFY</name>
    <dbReference type="NCBI Taxonomy" id="2126342"/>
    <lineage>
        <taxon>Bacteria</taxon>
        <taxon>Pseudomonadati</taxon>
        <taxon>Pseudomonadota</taxon>
        <taxon>Gammaproteobacteria</taxon>
        <taxon>Candidatus Kentrum</taxon>
    </lineage>
</organism>
<name>A0A450US22_9GAMM</name>
<evidence type="ECO:0000256" key="5">
    <source>
        <dbReference type="ARBA" id="ARBA00023136"/>
    </source>
</evidence>
<keyword evidence="2 6" id="KW-0812">Transmembrane</keyword>